<dbReference type="Pfam" id="PF26107">
    <property type="entry name" value="BrxR_CTD"/>
    <property type="match status" value="1"/>
</dbReference>
<dbReference type="Pfam" id="PF13280">
    <property type="entry name" value="WYL"/>
    <property type="match status" value="1"/>
</dbReference>
<dbReference type="Proteomes" id="UP000241247">
    <property type="component" value="Unassembled WGS sequence"/>
</dbReference>
<organism evidence="4 5">
    <name type="scientific">Mycoplana dimorpha</name>
    <dbReference type="NCBI Taxonomy" id="28320"/>
    <lineage>
        <taxon>Bacteria</taxon>
        <taxon>Pseudomonadati</taxon>
        <taxon>Pseudomonadota</taxon>
        <taxon>Alphaproteobacteria</taxon>
        <taxon>Hyphomicrobiales</taxon>
        <taxon>Rhizobiaceae</taxon>
        <taxon>Mycoplana</taxon>
    </lineage>
</organism>
<dbReference type="RefSeq" id="WP_170115860.1">
    <property type="nucleotide sequence ID" value="NZ_JBHEEX010000013.1"/>
</dbReference>
<sequence length="296" mass="33367">MGTEKADLRWGVERRLEFIEFRLFWEGHVNRGDLMDAFGVSVNQASTDLNRYIGMAPDNMVYDKSARTYIRGSEFGPLFLKPDASRYLSQLRSVADGILDRADAWIGQFPAYDAAPTPVRGVNAKTLRSVVAAIRRSEAIEVKYQSLSRPEPRWLWIAPHAIGFDGFRWHTRAFCLTDQSFKDFLLSRIIETRGTKSSEVDADGDADWNEQVTLEIGPHPELSDTQQKVIALDYGMRGGRAKIPVRKALVYYALKRLGLDTDPTARRPQDQQIVLLNAAELSIKTQARSAGSRMEG</sequence>
<dbReference type="PANTHER" id="PTHR34580">
    <property type="match status" value="1"/>
</dbReference>
<evidence type="ECO:0000259" key="1">
    <source>
        <dbReference type="Pfam" id="PF13280"/>
    </source>
</evidence>
<evidence type="ECO:0000313" key="5">
    <source>
        <dbReference type="Proteomes" id="UP000241247"/>
    </source>
</evidence>
<dbReference type="GO" id="GO:0003677">
    <property type="term" value="F:DNA binding"/>
    <property type="evidence" value="ECO:0007669"/>
    <property type="project" value="UniProtKB-KW"/>
</dbReference>
<dbReference type="EMBL" id="PZZZ01000004">
    <property type="protein sequence ID" value="PTM95073.1"/>
    <property type="molecule type" value="Genomic_DNA"/>
</dbReference>
<gene>
    <name evidence="4" type="ORF">C7449_104136</name>
</gene>
<feature type="domain" description="WYL" evidence="1">
    <location>
        <begin position="126"/>
        <end position="191"/>
    </location>
</feature>
<dbReference type="PANTHER" id="PTHR34580:SF3">
    <property type="entry name" value="PROTEIN PAFB"/>
    <property type="match status" value="1"/>
</dbReference>
<accession>A0A2T5B827</accession>
<feature type="domain" description="DNA-binding transcriptional repressor CapW C-terminal dimerisation" evidence="2">
    <location>
        <begin position="211"/>
        <end position="281"/>
    </location>
</feature>
<feature type="domain" description="DNA-binding transcriptional repressor CapW winged helix-turn-helix" evidence="3">
    <location>
        <begin position="12"/>
        <end position="92"/>
    </location>
</feature>
<dbReference type="InterPro" id="IPR059019">
    <property type="entry name" value="WHD_CapW"/>
</dbReference>
<evidence type="ECO:0000259" key="3">
    <source>
        <dbReference type="Pfam" id="PF26109"/>
    </source>
</evidence>
<evidence type="ECO:0000259" key="2">
    <source>
        <dbReference type="Pfam" id="PF26107"/>
    </source>
</evidence>
<dbReference type="InterPro" id="IPR026881">
    <property type="entry name" value="WYL_dom"/>
</dbReference>
<dbReference type="PIRSF" id="PIRSF015558">
    <property type="entry name" value="Txn_reg_DeoR_prd"/>
    <property type="match status" value="1"/>
</dbReference>
<reference evidence="4 5" key="1">
    <citation type="submission" date="2018-04" db="EMBL/GenBank/DDBJ databases">
        <title>Genomic Encyclopedia of Type Strains, Phase IV (KMG-IV): sequencing the most valuable type-strain genomes for metagenomic binning, comparative biology and taxonomic classification.</title>
        <authorList>
            <person name="Goeker M."/>
        </authorList>
    </citation>
    <scope>NUCLEOTIDE SEQUENCE [LARGE SCALE GENOMIC DNA]</scope>
    <source>
        <strain evidence="4 5">DSM 7138</strain>
    </source>
</reference>
<proteinExistence type="predicted"/>
<dbReference type="Pfam" id="PF26109">
    <property type="entry name" value="WHD_BrxR"/>
    <property type="match status" value="1"/>
</dbReference>
<dbReference type="PROSITE" id="PS52050">
    <property type="entry name" value="WYL"/>
    <property type="match status" value="1"/>
</dbReference>
<dbReference type="InterPro" id="IPR016634">
    <property type="entry name" value="CapW-like"/>
</dbReference>
<name>A0A2T5B827_MYCDI</name>
<dbReference type="InterPro" id="IPR059020">
    <property type="entry name" value="CapW_CTD"/>
</dbReference>
<keyword evidence="5" id="KW-1185">Reference proteome</keyword>
<protein>
    <submittedName>
        <fullName evidence="4">Putative DNA-binding transcriptional regulator YafY</fullName>
    </submittedName>
</protein>
<comment type="caution">
    <text evidence="4">The sequence shown here is derived from an EMBL/GenBank/DDBJ whole genome shotgun (WGS) entry which is preliminary data.</text>
</comment>
<dbReference type="InterPro" id="IPR051534">
    <property type="entry name" value="CBASS_pafABC_assoc_protein"/>
</dbReference>
<keyword evidence="4" id="KW-0238">DNA-binding</keyword>
<dbReference type="AlphaFoldDB" id="A0A2T5B827"/>
<evidence type="ECO:0000313" key="4">
    <source>
        <dbReference type="EMBL" id="PTM95073.1"/>
    </source>
</evidence>